<organism evidence="1 2">
    <name type="scientific">Talaromyces rugulosus</name>
    <name type="common">Penicillium rugulosum</name>
    <dbReference type="NCBI Taxonomy" id="121627"/>
    <lineage>
        <taxon>Eukaryota</taxon>
        <taxon>Fungi</taxon>
        <taxon>Dikarya</taxon>
        <taxon>Ascomycota</taxon>
        <taxon>Pezizomycotina</taxon>
        <taxon>Eurotiomycetes</taxon>
        <taxon>Eurotiomycetidae</taxon>
        <taxon>Eurotiales</taxon>
        <taxon>Trichocomaceae</taxon>
        <taxon>Talaromyces</taxon>
        <taxon>Talaromyces sect. Islandici</taxon>
    </lineage>
</organism>
<dbReference type="EMBL" id="CP055902">
    <property type="protein sequence ID" value="QKX61629.1"/>
    <property type="molecule type" value="Genomic_DNA"/>
</dbReference>
<dbReference type="Gene3D" id="2.60.270.50">
    <property type="match status" value="1"/>
</dbReference>
<dbReference type="KEGG" id="trg:TRUGW13939_08781"/>
<evidence type="ECO:0000313" key="2">
    <source>
        <dbReference type="Proteomes" id="UP000509510"/>
    </source>
</evidence>
<keyword evidence="2" id="KW-1185">Reference proteome</keyword>
<dbReference type="GeneID" id="55996269"/>
<gene>
    <name evidence="1" type="ORF">TRUGW13939_08781</name>
</gene>
<reference evidence="2" key="1">
    <citation type="submission" date="2020-06" db="EMBL/GenBank/DDBJ databases">
        <title>A chromosome-scale genome assembly of Talaromyces rugulosus W13939.</title>
        <authorList>
            <person name="Wang B."/>
            <person name="Guo L."/>
            <person name="Ye K."/>
            <person name="Wang L."/>
        </authorList>
    </citation>
    <scope>NUCLEOTIDE SEQUENCE [LARGE SCALE GENOMIC DNA]</scope>
    <source>
        <strain evidence="2">W13939</strain>
    </source>
</reference>
<evidence type="ECO:0000313" key="1">
    <source>
        <dbReference type="EMBL" id="QKX61629.1"/>
    </source>
</evidence>
<name>A0A7H8R5H5_TALRU</name>
<dbReference type="AlphaFoldDB" id="A0A7H8R5H5"/>
<accession>A0A7H8R5H5</accession>
<dbReference type="RefSeq" id="XP_035347803.1">
    <property type="nucleotide sequence ID" value="XM_035491910.1"/>
</dbReference>
<sequence length="127" mass="14371">MPDYSSWFRIHNRLNVPLIQKSEAVYSGYWERWPPQRIEGHSTSGWFQIKDKFGSFGSDGEVQYDANIDGQTYTIQFKAKCPSGDPNEAKIWNLSPGDNPPVVTVSSISPHGHPTEADFVVISLHYN</sequence>
<protein>
    <submittedName>
        <fullName evidence="1">Uncharacterized protein</fullName>
    </submittedName>
</protein>
<proteinExistence type="predicted"/>
<dbReference type="Proteomes" id="UP000509510">
    <property type="component" value="Chromosome V"/>
</dbReference>
<dbReference type="OrthoDB" id="5423490at2759"/>